<feature type="region of interest" description="Disordered" evidence="1">
    <location>
        <begin position="69"/>
        <end position="102"/>
    </location>
</feature>
<name>A0ABN6CGE0_9ACTN</name>
<dbReference type="Proteomes" id="UP000676967">
    <property type="component" value="Chromosome"/>
</dbReference>
<accession>A0ABN6CGE0</accession>
<sequence length="164" mass="17086">MVTVKLWADEPVLVTLTPAMKPEPQELIEQLTVRSRGTGDGEVLDGWADGEAELFDGFADGEAELFEGLAEADGDGEADDDTEGDGDVGAAEESAGSGTVVDSTACKSAEGCTITGVSSADAAPPARIAMNTTRPTRMAAARPNTPRAMKNWRSLCLDNGRSPR</sequence>
<dbReference type="EMBL" id="AP023356">
    <property type="protein sequence ID" value="BCJ44602.1"/>
    <property type="molecule type" value="Genomic_DNA"/>
</dbReference>
<gene>
    <name evidence="2" type="ORF">Aiant_52590</name>
</gene>
<feature type="compositionally biased region" description="Acidic residues" evidence="1">
    <location>
        <begin position="69"/>
        <end position="86"/>
    </location>
</feature>
<keyword evidence="3" id="KW-1185">Reference proteome</keyword>
<protein>
    <submittedName>
        <fullName evidence="2">Uncharacterized protein</fullName>
    </submittedName>
</protein>
<evidence type="ECO:0000256" key="1">
    <source>
        <dbReference type="SAM" id="MobiDB-lite"/>
    </source>
</evidence>
<evidence type="ECO:0000313" key="3">
    <source>
        <dbReference type="Proteomes" id="UP000676967"/>
    </source>
</evidence>
<feature type="region of interest" description="Disordered" evidence="1">
    <location>
        <begin position="115"/>
        <end position="164"/>
    </location>
</feature>
<reference evidence="2 3" key="1">
    <citation type="submission" date="2020-08" db="EMBL/GenBank/DDBJ databases">
        <title>Whole genome shotgun sequence of Actinoplanes ianthinogenes NBRC 13996.</title>
        <authorList>
            <person name="Komaki H."/>
            <person name="Tamura T."/>
        </authorList>
    </citation>
    <scope>NUCLEOTIDE SEQUENCE [LARGE SCALE GENOMIC DNA]</scope>
    <source>
        <strain evidence="2 3">NBRC 13996</strain>
    </source>
</reference>
<organism evidence="2 3">
    <name type="scientific">Actinoplanes ianthinogenes</name>
    <dbReference type="NCBI Taxonomy" id="122358"/>
    <lineage>
        <taxon>Bacteria</taxon>
        <taxon>Bacillati</taxon>
        <taxon>Actinomycetota</taxon>
        <taxon>Actinomycetes</taxon>
        <taxon>Micromonosporales</taxon>
        <taxon>Micromonosporaceae</taxon>
        <taxon>Actinoplanes</taxon>
    </lineage>
</organism>
<proteinExistence type="predicted"/>
<evidence type="ECO:0000313" key="2">
    <source>
        <dbReference type="EMBL" id="BCJ44602.1"/>
    </source>
</evidence>
<feature type="compositionally biased region" description="Low complexity" evidence="1">
    <location>
        <begin position="88"/>
        <end position="100"/>
    </location>
</feature>